<dbReference type="Gene3D" id="2.30.40.10">
    <property type="entry name" value="Urease, subunit C, domain 1"/>
    <property type="match status" value="1"/>
</dbReference>
<keyword evidence="2" id="KW-1133">Transmembrane helix</keyword>
<dbReference type="Pfam" id="PF07969">
    <property type="entry name" value="Amidohydro_3"/>
    <property type="match status" value="1"/>
</dbReference>
<keyword evidence="5" id="KW-1185">Reference proteome</keyword>
<reference evidence="4 5" key="1">
    <citation type="journal article" date="2019" name="Nat. Ecol. Evol.">
        <title>Megaphylogeny resolves global patterns of mushroom evolution.</title>
        <authorList>
            <person name="Varga T."/>
            <person name="Krizsan K."/>
            <person name="Foldi C."/>
            <person name="Dima B."/>
            <person name="Sanchez-Garcia M."/>
            <person name="Sanchez-Ramirez S."/>
            <person name="Szollosi G.J."/>
            <person name="Szarkandi J.G."/>
            <person name="Papp V."/>
            <person name="Albert L."/>
            <person name="Andreopoulos W."/>
            <person name="Angelini C."/>
            <person name="Antonin V."/>
            <person name="Barry K.W."/>
            <person name="Bougher N.L."/>
            <person name="Buchanan P."/>
            <person name="Buyck B."/>
            <person name="Bense V."/>
            <person name="Catcheside P."/>
            <person name="Chovatia M."/>
            <person name="Cooper J."/>
            <person name="Damon W."/>
            <person name="Desjardin D."/>
            <person name="Finy P."/>
            <person name="Geml J."/>
            <person name="Haridas S."/>
            <person name="Hughes K."/>
            <person name="Justo A."/>
            <person name="Karasinski D."/>
            <person name="Kautmanova I."/>
            <person name="Kiss B."/>
            <person name="Kocsube S."/>
            <person name="Kotiranta H."/>
            <person name="LaButti K.M."/>
            <person name="Lechner B.E."/>
            <person name="Liimatainen K."/>
            <person name="Lipzen A."/>
            <person name="Lukacs Z."/>
            <person name="Mihaltcheva S."/>
            <person name="Morgado L.N."/>
            <person name="Niskanen T."/>
            <person name="Noordeloos M.E."/>
            <person name="Ohm R.A."/>
            <person name="Ortiz-Santana B."/>
            <person name="Ovrebo C."/>
            <person name="Racz N."/>
            <person name="Riley R."/>
            <person name="Savchenko A."/>
            <person name="Shiryaev A."/>
            <person name="Soop K."/>
            <person name="Spirin V."/>
            <person name="Szebenyi C."/>
            <person name="Tomsovsky M."/>
            <person name="Tulloss R.E."/>
            <person name="Uehling J."/>
            <person name="Grigoriev I.V."/>
            <person name="Vagvolgyi C."/>
            <person name="Papp T."/>
            <person name="Martin F.M."/>
            <person name="Miettinen O."/>
            <person name="Hibbett D.S."/>
            <person name="Nagy L.G."/>
        </authorList>
    </citation>
    <scope>NUCLEOTIDE SEQUENCE [LARGE SCALE GENOMIC DNA]</scope>
    <source>
        <strain evidence="4 5">CBS 121175</strain>
    </source>
</reference>
<dbReference type="EMBL" id="ML210185">
    <property type="protein sequence ID" value="TFK25493.1"/>
    <property type="molecule type" value="Genomic_DNA"/>
</dbReference>
<protein>
    <recommendedName>
        <fullName evidence="3">Amidohydrolase 3 domain-containing protein</fullName>
    </recommendedName>
</protein>
<evidence type="ECO:0000256" key="1">
    <source>
        <dbReference type="SAM" id="MobiDB-lite"/>
    </source>
</evidence>
<gene>
    <name evidence="4" type="ORF">FA15DRAFT_668366</name>
</gene>
<name>A0A5C3L071_COPMA</name>
<dbReference type="InterPro" id="IPR011059">
    <property type="entry name" value="Metal-dep_hydrolase_composite"/>
</dbReference>
<keyword evidence="2" id="KW-0812">Transmembrane</keyword>
<evidence type="ECO:0000259" key="3">
    <source>
        <dbReference type="Pfam" id="PF07969"/>
    </source>
</evidence>
<dbReference type="Gene3D" id="3.10.310.70">
    <property type="match status" value="1"/>
</dbReference>
<sequence length="619" mass="67597">MMRHDEKITPASPTGNGPAPSQNLPVQRPTLSPSIKWLSVLVVLVATAGSIPLLLDFVHASDASTGYAICSPAGKDAIYTVSNDLPQVECFSVLGNKIQSVGSLAQVKFKWYSSFLLKTILKGTPGQRWDLPIHIIPDGAIVVPGISDSHAHILEFGATQQLPLEGTKTVEETVTRVRNFVLSNSDIFIDKTRLITGGGWDHTVWPNGTLPTMQALDSDPILRGRPIVLQSKDCHALWVSSEALKPSYPLPEEIEGGVIVRDGDKKPTGVLIDNAQELLKQPKLTHDDLLRRFKVTVREAHKHGLTSIHDAGLDPMSLDFFHGQATKGPLPIRIYGMKFFNETAGYTPGIPHILLPERRLQVRSIKIFVDGALRTGGAALYEPYADNPSTSGFMRIDMAVLRDVIPKFLRDGWQVNVHAIGDRANGALLDVFESVLQGINVTALRPRLEHAQMMTKEDMARLGKLGVIASVQPTHAISDMWYAQDRLGPERIKRLYAFRSIINDGARITLGSDFPVESINPLAGFYAAITRLSFEGTSPHGPEGWFPEQRLTRGEALKGMTLDPAYASFTESELGSIEAGKLADFVVLSANIMTVPGNEIMSTKVLTTAIDGEVVYGTL</sequence>
<proteinExistence type="predicted"/>
<dbReference type="GO" id="GO:0016810">
    <property type="term" value="F:hydrolase activity, acting on carbon-nitrogen (but not peptide) bonds"/>
    <property type="evidence" value="ECO:0007669"/>
    <property type="project" value="InterPro"/>
</dbReference>
<dbReference type="SUPFAM" id="SSF51556">
    <property type="entry name" value="Metallo-dependent hydrolases"/>
    <property type="match status" value="1"/>
</dbReference>
<feature type="compositionally biased region" description="Polar residues" evidence="1">
    <location>
        <begin position="11"/>
        <end position="25"/>
    </location>
</feature>
<dbReference type="InterPro" id="IPR013108">
    <property type="entry name" value="Amidohydro_3"/>
</dbReference>
<evidence type="ECO:0000313" key="4">
    <source>
        <dbReference type="EMBL" id="TFK25493.1"/>
    </source>
</evidence>
<feature type="domain" description="Amidohydrolase 3" evidence="3">
    <location>
        <begin position="138"/>
        <end position="616"/>
    </location>
</feature>
<dbReference type="PANTHER" id="PTHR22642:SF2">
    <property type="entry name" value="PROTEIN LONG AFTER FAR-RED 3"/>
    <property type="match status" value="1"/>
</dbReference>
<dbReference type="Proteomes" id="UP000307440">
    <property type="component" value="Unassembled WGS sequence"/>
</dbReference>
<accession>A0A5C3L071</accession>
<dbReference type="STRING" id="230819.A0A5C3L071"/>
<dbReference type="OrthoDB" id="3501663at2759"/>
<dbReference type="InterPro" id="IPR032466">
    <property type="entry name" value="Metal_Hydrolase"/>
</dbReference>
<evidence type="ECO:0000256" key="2">
    <source>
        <dbReference type="SAM" id="Phobius"/>
    </source>
</evidence>
<dbReference type="SUPFAM" id="SSF51338">
    <property type="entry name" value="Composite domain of metallo-dependent hydrolases"/>
    <property type="match status" value="1"/>
</dbReference>
<dbReference type="Gene3D" id="3.20.20.140">
    <property type="entry name" value="Metal-dependent hydrolases"/>
    <property type="match status" value="1"/>
</dbReference>
<organism evidence="4 5">
    <name type="scientific">Coprinopsis marcescibilis</name>
    <name type="common">Agaric fungus</name>
    <name type="synonym">Psathyrella marcescibilis</name>
    <dbReference type="NCBI Taxonomy" id="230819"/>
    <lineage>
        <taxon>Eukaryota</taxon>
        <taxon>Fungi</taxon>
        <taxon>Dikarya</taxon>
        <taxon>Basidiomycota</taxon>
        <taxon>Agaricomycotina</taxon>
        <taxon>Agaricomycetes</taxon>
        <taxon>Agaricomycetidae</taxon>
        <taxon>Agaricales</taxon>
        <taxon>Agaricineae</taxon>
        <taxon>Psathyrellaceae</taxon>
        <taxon>Coprinopsis</taxon>
    </lineage>
</organism>
<dbReference type="InterPro" id="IPR033932">
    <property type="entry name" value="YtcJ-like"/>
</dbReference>
<feature type="region of interest" description="Disordered" evidence="1">
    <location>
        <begin position="1"/>
        <end position="25"/>
    </location>
</feature>
<evidence type="ECO:0000313" key="5">
    <source>
        <dbReference type="Proteomes" id="UP000307440"/>
    </source>
</evidence>
<keyword evidence="2" id="KW-0472">Membrane</keyword>
<feature type="transmembrane region" description="Helical" evidence="2">
    <location>
        <begin position="37"/>
        <end position="55"/>
    </location>
</feature>
<dbReference type="PANTHER" id="PTHR22642">
    <property type="entry name" value="IMIDAZOLONEPROPIONASE"/>
    <property type="match status" value="1"/>
</dbReference>
<dbReference type="AlphaFoldDB" id="A0A5C3L071"/>
<dbReference type="CDD" id="cd01300">
    <property type="entry name" value="YtcJ_like"/>
    <property type="match status" value="1"/>
</dbReference>